<dbReference type="InterPro" id="IPR001203">
    <property type="entry name" value="OxRdtase_Ald_Fedxn_C"/>
</dbReference>
<dbReference type="InterPro" id="IPR013984">
    <property type="entry name" value="Ald_Fedxn_OxRdtase_dom2"/>
</dbReference>
<feature type="domain" description="Aldehyde ferredoxin oxidoreductase N-terminal" evidence="9">
    <location>
        <begin position="4"/>
        <end position="206"/>
    </location>
</feature>
<dbReference type="EMBL" id="WHYR01000001">
    <property type="protein sequence ID" value="MQL50719.1"/>
    <property type="molecule type" value="Genomic_DNA"/>
</dbReference>
<dbReference type="GO" id="GO:0016625">
    <property type="term" value="F:oxidoreductase activity, acting on the aldehyde or oxo group of donors, iron-sulfur protein as acceptor"/>
    <property type="evidence" value="ECO:0007669"/>
    <property type="project" value="InterPro"/>
</dbReference>
<dbReference type="RefSeq" id="WP_152944635.1">
    <property type="nucleotide sequence ID" value="NZ_WHYR01000001.1"/>
</dbReference>
<evidence type="ECO:0000256" key="4">
    <source>
        <dbReference type="ARBA" id="ARBA00022723"/>
    </source>
</evidence>
<keyword evidence="3" id="KW-0004">4Fe-4S</keyword>
<evidence type="ECO:0000256" key="3">
    <source>
        <dbReference type="ARBA" id="ARBA00022485"/>
    </source>
</evidence>
<proteinExistence type="inferred from homology"/>
<evidence type="ECO:0000256" key="7">
    <source>
        <dbReference type="ARBA" id="ARBA00023014"/>
    </source>
</evidence>
<dbReference type="InterPro" id="IPR036021">
    <property type="entry name" value="Tungsten_al_ferr_oxy-like_C"/>
</dbReference>
<dbReference type="Gene3D" id="3.60.9.10">
    <property type="entry name" value="Aldehyde ferredoxin oxidoreductase, N-terminal domain"/>
    <property type="match status" value="1"/>
</dbReference>
<dbReference type="Pfam" id="PF02730">
    <property type="entry name" value="AFOR_N"/>
    <property type="match status" value="1"/>
</dbReference>
<dbReference type="Gene3D" id="1.10.569.10">
    <property type="entry name" value="Aldehyde Ferredoxin Oxidoreductase Protein, subunit A, domain 2"/>
    <property type="match status" value="1"/>
</dbReference>
<comment type="caution">
    <text evidence="10">The sequence shown here is derived from an EMBL/GenBank/DDBJ whole genome shotgun (WGS) entry which is preliminary data.</text>
</comment>
<protein>
    <submittedName>
        <fullName evidence="10">Aldehyde ferredoxin oxidoreductase</fullName>
    </submittedName>
</protein>
<keyword evidence="4" id="KW-0479">Metal-binding</keyword>
<dbReference type="Gene3D" id="1.10.599.10">
    <property type="entry name" value="Aldehyde Ferredoxin Oxidoreductase Protein, subunit A, domain 3"/>
    <property type="match status" value="1"/>
</dbReference>
<evidence type="ECO:0000256" key="1">
    <source>
        <dbReference type="ARBA" id="ARBA00001966"/>
    </source>
</evidence>
<dbReference type="PANTHER" id="PTHR30038">
    <property type="entry name" value="ALDEHYDE FERREDOXIN OXIDOREDUCTASE"/>
    <property type="match status" value="1"/>
</dbReference>
<comment type="similarity">
    <text evidence="2">Belongs to the AOR/FOR family.</text>
</comment>
<comment type="cofactor">
    <cofactor evidence="8">
        <name>tungstopterin</name>
        <dbReference type="ChEBI" id="CHEBI:30402"/>
    </cofactor>
</comment>
<dbReference type="AlphaFoldDB" id="A0A6N7IM69"/>
<evidence type="ECO:0000256" key="5">
    <source>
        <dbReference type="ARBA" id="ARBA00023002"/>
    </source>
</evidence>
<evidence type="ECO:0000313" key="11">
    <source>
        <dbReference type="Proteomes" id="UP000441717"/>
    </source>
</evidence>
<dbReference type="InterPro" id="IPR051919">
    <property type="entry name" value="W-dependent_AOR"/>
</dbReference>
<dbReference type="InterPro" id="IPR036503">
    <property type="entry name" value="Ald_Fedxn_OxRdtase_N_sf"/>
</dbReference>
<keyword evidence="5" id="KW-0560">Oxidoreductase</keyword>
<evidence type="ECO:0000256" key="8">
    <source>
        <dbReference type="ARBA" id="ARBA00049934"/>
    </source>
</evidence>
<dbReference type="GO" id="GO:0009055">
    <property type="term" value="F:electron transfer activity"/>
    <property type="evidence" value="ECO:0007669"/>
    <property type="project" value="InterPro"/>
</dbReference>
<evidence type="ECO:0000256" key="2">
    <source>
        <dbReference type="ARBA" id="ARBA00011032"/>
    </source>
</evidence>
<dbReference type="Pfam" id="PF01314">
    <property type="entry name" value="AFOR_C"/>
    <property type="match status" value="1"/>
</dbReference>
<dbReference type="PANTHER" id="PTHR30038:SF0">
    <property type="entry name" value="TUNGSTEN-CONTAINING ALDEHYDE FERREDOXIN OXIDOREDUCTASE"/>
    <property type="match status" value="1"/>
</dbReference>
<dbReference type="SUPFAM" id="SSF48310">
    <property type="entry name" value="Aldehyde ferredoxin oxidoreductase, C-terminal domains"/>
    <property type="match status" value="1"/>
</dbReference>
<dbReference type="GO" id="GO:0046872">
    <property type="term" value="F:metal ion binding"/>
    <property type="evidence" value="ECO:0007669"/>
    <property type="project" value="UniProtKB-KW"/>
</dbReference>
<dbReference type="InterPro" id="IPR013983">
    <property type="entry name" value="Ald_Fedxn_OxRdtase_N"/>
</dbReference>
<reference evidence="10 11" key="1">
    <citation type="submission" date="2019-10" db="EMBL/GenBank/DDBJ databases">
        <title>Comparative genomics of sulfur disproportionating microorganisms.</title>
        <authorList>
            <person name="Ward L.M."/>
            <person name="Bertran E."/>
            <person name="Johnston D."/>
        </authorList>
    </citation>
    <scope>NUCLEOTIDE SEQUENCE [LARGE SCALE GENOMIC DNA]</scope>
    <source>
        <strain evidence="10 11">DSM 14055</strain>
    </source>
</reference>
<keyword evidence="6" id="KW-0408">Iron</keyword>
<comment type="cofactor">
    <cofactor evidence="1">
        <name>[4Fe-4S] cluster</name>
        <dbReference type="ChEBI" id="CHEBI:49883"/>
    </cofactor>
</comment>
<evidence type="ECO:0000256" key="6">
    <source>
        <dbReference type="ARBA" id="ARBA00023004"/>
    </source>
</evidence>
<dbReference type="InterPro" id="IPR013985">
    <property type="entry name" value="Ald_Fedxn_OxRdtase_dom3"/>
</dbReference>
<dbReference type="SUPFAM" id="SSF56228">
    <property type="entry name" value="Aldehyde ferredoxin oxidoreductase, N-terminal domain"/>
    <property type="match status" value="1"/>
</dbReference>
<sequence>MSGYTGNILRVNLTTGKIDCEELNRSWAQKYLGGKGLGIKYLYEELPAKLAPLSPDNKIILMTGPFTGTIVPCSGKLAVITKSPATGTILDCSIGGHFAGELKYSGYDAVIIEGKASQPSYLYIEDGRVEIRHAGSLWGKGTHDTEYALKEELGEDAKILSIGPAGENLVPMACITSELYRQAGRGGVGAVMGSKNLKAVAVKGSGSVKVKNMKLLMETVNRIMREDTLTDTNLWAYTDGTAMLVDLSNSTGVLPTRNYQDGTFEGHQKINSEAMKNARAGKKGCLSCALGCGNYSRVGNSAVEGPEYETLALAGSNCGIDDLQAIVKFNYLCDDLGLDTISCGNTIAFVMEMTEKGIKDFGITFGDTEKYLEIPELIATRKGIGAELAQGVKALSEKYGGREFAMHVKGLEFPGYDPRGSWGMGLAYATADRGACHLRAWPIAEEAYGQRDPFTIEGKAQLVVDLQHYNAIKFSAILCDFWALSLATLAEIASVVLGAEISESDLVTAGERIVNLARLFNWREGFTKKDDTLPARVFNDALKSGVTAGKLIPEQEFQRMLEEYYAIRGWDKEGKPREDKLKSLNV</sequence>
<evidence type="ECO:0000259" key="9">
    <source>
        <dbReference type="SMART" id="SM00790"/>
    </source>
</evidence>
<keyword evidence="7" id="KW-0411">Iron-sulfur</keyword>
<dbReference type="OrthoDB" id="9763894at2"/>
<dbReference type="GO" id="GO:0051539">
    <property type="term" value="F:4 iron, 4 sulfur cluster binding"/>
    <property type="evidence" value="ECO:0007669"/>
    <property type="project" value="UniProtKB-KW"/>
</dbReference>
<keyword evidence="11" id="KW-1185">Reference proteome</keyword>
<name>A0A6N7IM69_9FIRM</name>
<dbReference type="SMART" id="SM00790">
    <property type="entry name" value="AFOR_N"/>
    <property type="match status" value="1"/>
</dbReference>
<organism evidence="10 11">
    <name type="scientific">Desulfofundulus thermobenzoicus</name>
    <dbReference type="NCBI Taxonomy" id="29376"/>
    <lineage>
        <taxon>Bacteria</taxon>
        <taxon>Bacillati</taxon>
        <taxon>Bacillota</taxon>
        <taxon>Clostridia</taxon>
        <taxon>Eubacteriales</taxon>
        <taxon>Peptococcaceae</taxon>
        <taxon>Desulfofundulus</taxon>
    </lineage>
</organism>
<accession>A0A6N7IM69</accession>
<evidence type="ECO:0000313" key="10">
    <source>
        <dbReference type="EMBL" id="MQL50719.1"/>
    </source>
</evidence>
<dbReference type="Proteomes" id="UP000441717">
    <property type="component" value="Unassembled WGS sequence"/>
</dbReference>
<gene>
    <name evidence="10" type="ORF">GFC01_00170</name>
</gene>